<feature type="transmembrane region" description="Helical" evidence="6">
    <location>
        <begin position="439"/>
        <end position="465"/>
    </location>
</feature>
<feature type="transmembrane region" description="Helical" evidence="6">
    <location>
        <begin position="397"/>
        <end position="418"/>
    </location>
</feature>
<feature type="transmembrane region" description="Helical" evidence="6">
    <location>
        <begin position="20"/>
        <end position="44"/>
    </location>
</feature>
<dbReference type="EMBL" id="MU827784">
    <property type="protein sequence ID" value="KAJ7334500.1"/>
    <property type="molecule type" value="Genomic_DNA"/>
</dbReference>
<evidence type="ECO:0000256" key="1">
    <source>
        <dbReference type="ARBA" id="ARBA00004141"/>
    </source>
</evidence>
<sequence>MELTTDEFLENIGSFGLYQILLNIFLNLGFMFWWGMSVMVMVFVTAEPGWKCKNNSTTCPFTETISLGGQNYSYRCDIPREDWQFVDDFTSVVTEFDLVCERGSLGFVSTSVIFAGFFVGGIFVSSISDKFGRKKPMYICGCLCCIFNFVSAFAPAFWVFALFRAIVGFMIGAFSIPMFVLATELSGIRHRSTAGSLIWVGFVAGAFMGLAGIAYLIRDWKHLMMVTGAPGFLLMAGWFVTPESVRWLLKKGRVFEARHILSKVAKVNGKEMPDAALKLPSNERLGDIRDLFSSAKMTHKILAAWFMWFNASFISWATTFTAPFLGGNIYINVLVSGAAILPAYPINAALTLKFGRKKIIVVSFIVSAVGAIGALLLSDKAENDNGYLAGKIFMSMFLAKLGGEIAFIAVYVYSAELFPTTLRSVAMGTSTASCPSERLTVHLFLPFAIMAGLALTAAIVCMTLPETYNQPTMEDLGGKYGQDEKEKENGNKNDNYGDETTPLETLA</sequence>
<dbReference type="GO" id="GO:0016020">
    <property type="term" value="C:membrane"/>
    <property type="evidence" value="ECO:0007669"/>
    <property type="project" value="UniProtKB-SubCell"/>
</dbReference>
<dbReference type="InterPro" id="IPR036259">
    <property type="entry name" value="MFS_trans_sf"/>
</dbReference>
<dbReference type="Gene3D" id="1.20.1250.20">
    <property type="entry name" value="MFS general substrate transporter like domains"/>
    <property type="match status" value="1"/>
</dbReference>
<feature type="compositionally biased region" description="Basic and acidic residues" evidence="5">
    <location>
        <begin position="481"/>
        <end position="491"/>
    </location>
</feature>
<dbReference type="SUPFAM" id="SSF103473">
    <property type="entry name" value="MFS general substrate transporter"/>
    <property type="match status" value="1"/>
</dbReference>
<feature type="transmembrane region" description="Helical" evidence="6">
    <location>
        <begin position="197"/>
        <end position="217"/>
    </location>
</feature>
<dbReference type="InterPro" id="IPR020846">
    <property type="entry name" value="MFS_dom"/>
</dbReference>
<dbReference type="GO" id="GO:0022857">
    <property type="term" value="F:transmembrane transporter activity"/>
    <property type="evidence" value="ECO:0007669"/>
    <property type="project" value="InterPro"/>
</dbReference>
<reference evidence="8" key="1">
    <citation type="submission" date="2023-01" db="EMBL/GenBank/DDBJ databases">
        <title>Genome assembly of the deep-sea coral Lophelia pertusa.</title>
        <authorList>
            <person name="Herrera S."/>
            <person name="Cordes E."/>
        </authorList>
    </citation>
    <scope>NUCLEOTIDE SEQUENCE</scope>
    <source>
        <strain evidence="8">USNM1676648</strain>
        <tissue evidence="8">Polyp</tissue>
    </source>
</reference>
<evidence type="ECO:0000256" key="3">
    <source>
        <dbReference type="ARBA" id="ARBA00022989"/>
    </source>
</evidence>
<dbReference type="PANTHER" id="PTHR24064">
    <property type="entry name" value="SOLUTE CARRIER FAMILY 22 MEMBER"/>
    <property type="match status" value="1"/>
</dbReference>
<dbReference type="InterPro" id="IPR005828">
    <property type="entry name" value="MFS_sugar_transport-like"/>
</dbReference>
<evidence type="ECO:0000313" key="9">
    <source>
        <dbReference type="Proteomes" id="UP001163046"/>
    </source>
</evidence>
<feature type="transmembrane region" description="Helical" evidence="6">
    <location>
        <begin position="137"/>
        <end position="160"/>
    </location>
</feature>
<name>A0A9W9YGF8_9CNID</name>
<evidence type="ECO:0000256" key="2">
    <source>
        <dbReference type="ARBA" id="ARBA00022692"/>
    </source>
</evidence>
<dbReference type="Pfam" id="PF00083">
    <property type="entry name" value="Sugar_tr"/>
    <property type="match status" value="1"/>
</dbReference>
<feature type="region of interest" description="Disordered" evidence="5">
    <location>
        <begin position="473"/>
        <end position="507"/>
    </location>
</feature>
<feature type="transmembrane region" description="Helical" evidence="6">
    <location>
        <begin position="359"/>
        <end position="377"/>
    </location>
</feature>
<feature type="transmembrane region" description="Helical" evidence="6">
    <location>
        <begin position="301"/>
        <end position="323"/>
    </location>
</feature>
<feature type="transmembrane region" description="Helical" evidence="6">
    <location>
        <begin position="166"/>
        <end position="185"/>
    </location>
</feature>
<gene>
    <name evidence="8" type="ORF">OS493_014821</name>
</gene>
<feature type="transmembrane region" description="Helical" evidence="6">
    <location>
        <begin position="223"/>
        <end position="241"/>
    </location>
</feature>
<keyword evidence="2 6" id="KW-0812">Transmembrane</keyword>
<dbReference type="PROSITE" id="PS50850">
    <property type="entry name" value="MFS"/>
    <property type="match status" value="1"/>
</dbReference>
<keyword evidence="3 6" id="KW-1133">Transmembrane helix</keyword>
<accession>A0A9W9YGF8</accession>
<evidence type="ECO:0000256" key="4">
    <source>
        <dbReference type="ARBA" id="ARBA00023136"/>
    </source>
</evidence>
<evidence type="ECO:0000256" key="5">
    <source>
        <dbReference type="SAM" id="MobiDB-lite"/>
    </source>
</evidence>
<protein>
    <recommendedName>
        <fullName evidence="7">Major facilitator superfamily (MFS) profile domain-containing protein</fullName>
    </recommendedName>
</protein>
<evidence type="ECO:0000313" key="8">
    <source>
        <dbReference type="EMBL" id="KAJ7334500.1"/>
    </source>
</evidence>
<feature type="transmembrane region" description="Helical" evidence="6">
    <location>
        <begin position="329"/>
        <end position="347"/>
    </location>
</feature>
<keyword evidence="9" id="KW-1185">Reference proteome</keyword>
<proteinExistence type="predicted"/>
<comment type="subcellular location">
    <subcellularLocation>
        <location evidence="1">Membrane</location>
        <topology evidence="1">Multi-pass membrane protein</topology>
    </subcellularLocation>
</comment>
<feature type="domain" description="Major facilitator superfamily (MFS) profile" evidence="7">
    <location>
        <begin position="21"/>
        <end position="507"/>
    </location>
</feature>
<keyword evidence="4 6" id="KW-0472">Membrane</keyword>
<dbReference type="OrthoDB" id="5958014at2759"/>
<dbReference type="InterPro" id="IPR005829">
    <property type="entry name" value="Sugar_transporter_CS"/>
</dbReference>
<evidence type="ECO:0000256" key="6">
    <source>
        <dbReference type="SAM" id="Phobius"/>
    </source>
</evidence>
<organism evidence="8 9">
    <name type="scientific">Desmophyllum pertusum</name>
    <dbReference type="NCBI Taxonomy" id="174260"/>
    <lineage>
        <taxon>Eukaryota</taxon>
        <taxon>Metazoa</taxon>
        <taxon>Cnidaria</taxon>
        <taxon>Anthozoa</taxon>
        <taxon>Hexacorallia</taxon>
        <taxon>Scleractinia</taxon>
        <taxon>Caryophylliina</taxon>
        <taxon>Caryophylliidae</taxon>
        <taxon>Desmophyllum</taxon>
    </lineage>
</organism>
<feature type="transmembrane region" description="Helical" evidence="6">
    <location>
        <begin position="105"/>
        <end position="125"/>
    </location>
</feature>
<dbReference type="AlphaFoldDB" id="A0A9W9YGF8"/>
<comment type="caution">
    <text evidence="8">The sequence shown here is derived from an EMBL/GenBank/DDBJ whole genome shotgun (WGS) entry which is preliminary data.</text>
</comment>
<dbReference type="Proteomes" id="UP001163046">
    <property type="component" value="Unassembled WGS sequence"/>
</dbReference>
<dbReference type="PROSITE" id="PS00217">
    <property type="entry name" value="SUGAR_TRANSPORT_2"/>
    <property type="match status" value="1"/>
</dbReference>
<evidence type="ECO:0000259" key="7">
    <source>
        <dbReference type="PROSITE" id="PS50850"/>
    </source>
</evidence>